<evidence type="ECO:0000313" key="2">
    <source>
        <dbReference type="EMBL" id="KAA2258737.1"/>
    </source>
</evidence>
<dbReference type="RefSeq" id="WP_149851733.1">
    <property type="nucleotide sequence ID" value="NZ_VUOB01000041.1"/>
</dbReference>
<accession>A0A5B2X5V7</accession>
<keyword evidence="2" id="KW-0378">Hydrolase</keyword>
<dbReference type="PANTHER" id="PTHR43546">
    <property type="entry name" value="UPF0173 METAL-DEPENDENT HYDROLASE MJ1163-RELATED"/>
    <property type="match status" value="1"/>
</dbReference>
<dbReference type="AlphaFoldDB" id="A0A5B2X5V7"/>
<dbReference type="Proteomes" id="UP000323454">
    <property type="component" value="Unassembled WGS sequence"/>
</dbReference>
<evidence type="ECO:0000313" key="3">
    <source>
        <dbReference type="Proteomes" id="UP000323454"/>
    </source>
</evidence>
<evidence type="ECO:0000259" key="1">
    <source>
        <dbReference type="SMART" id="SM00849"/>
    </source>
</evidence>
<dbReference type="InterPro" id="IPR050114">
    <property type="entry name" value="UPF0173_UPF0282_UlaG_hydrolase"/>
</dbReference>
<name>A0A5B2X5V7_9PSEU</name>
<feature type="domain" description="Metallo-beta-lactamase" evidence="1">
    <location>
        <begin position="7"/>
        <end position="169"/>
    </location>
</feature>
<dbReference type="SUPFAM" id="SSF56281">
    <property type="entry name" value="Metallo-hydrolase/oxidoreductase"/>
    <property type="match status" value="1"/>
</dbReference>
<dbReference type="PANTHER" id="PTHR43546:SF3">
    <property type="entry name" value="UPF0173 METAL-DEPENDENT HYDROLASE MJ1163"/>
    <property type="match status" value="1"/>
</dbReference>
<reference evidence="2 3" key="2">
    <citation type="submission" date="2019-09" db="EMBL/GenBank/DDBJ databases">
        <authorList>
            <person name="Jin C."/>
        </authorList>
    </citation>
    <scope>NUCLEOTIDE SEQUENCE [LARGE SCALE GENOMIC DNA]</scope>
    <source>
        <strain evidence="2 3">AN110305</strain>
    </source>
</reference>
<reference evidence="2 3" key="1">
    <citation type="submission" date="2019-09" db="EMBL/GenBank/DDBJ databases">
        <title>Goodfellowia gen. nov., a new genus of the Pseudonocardineae related to Actinoalloteichus, containing Goodfellowia coeruleoviolacea gen. nov., comb. nov. gen. nov., comb. nov.</title>
        <authorList>
            <person name="Labeda D."/>
        </authorList>
    </citation>
    <scope>NUCLEOTIDE SEQUENCE [LARGE SCALE GENOMIC DNA]</scope>
    <source>
        <strain evidence="2 3">AN110305</strain>
    </source>
</reference>
<comment type="caution">
    <text evidence="2">The sequence shown here is derived from an EMBL/GenBank/DDBJ whole genome shotgun (WGS) entry which is preliminary data.</text>
</comment>
<protein>
    <submittedName>
        <fullName evidence="2">MBL fold metallo-hydrolase</fullName>
    </submittedName>
</protein>
<dbReference type="OrthoDB" id="3190691at2"/>
<dbReference type="Gene3D" id="3.60.15.10">
    <property type="entry name" value="Ribonuclease Z/Hydroxyacylglutathione hydrolase-like"/>
    <property type="match status" value="1"/>
</dbReference>
<dbReference type="GO" id="GO:0016787">
    <property type="term" value="F:hydrolase activity"/>
    <property type="evidence" value="ECO:0007669"/>
    <property type="project" value="UniProtKB-KW"/>
</dbReference>
<dbReference type="InterPro" id="IPR001279">
    <property type="entry name" value="Metallo-B-lactamas"/>
</dbReference>
<dbReference type="SMART" id="SM00849">
    <property type="entry name" value="Lactamase_B"/>
    <property type="match status" value="1"/>
</dbReference>
<gene>
    <name evidence="2" type="ORF">F0L68_23170</name>
</gene>
<proteinExistence type="predicted"/>
<dbReference type="Pfam" id="PF13483">
    <property type="entry name" value="Lactamase_B_3"/>
    <property type="match status" value="1"/>
</dbReference>
<organism evidence="2 3">
    <name type="scientific">Solihabitans fulvus</name>
    <dbReference type="NCBI Taxonomy" id="1892852"/>
    <lineage>
        <taxon>Bacteria</taxon>
        <taxon>Bacillati</taxon>
        <taxon>Actinomycetota</taxon>
        <taxon>Actinomycetes</taxon>
        <taxon>Pseudonocardiales</taxon>
        <taxon>Pseudonocardiaceae</taxon>
        <taxon>Solihabitans</taxon>
    </lineage>
</organism>
<sequence>MRLIKYSHACVRLEQDDRVLVIDPGVWSEAEALIGVTDVLITHEHADHVDLDRLKAAEGVRIFAPAEAAAQATELGERVVTVAAGEDFTAGGFSVRAVGGLHAEIFDGLPGCANLGYIVEGVYHPGDSFFVPDEEVDTLLVPAAGPWFKLGEALEFTRAVKPARAFPIHDAPLNDLGKSNVDGWMDFKGDTQYARLGTGESTTW</sequence>
<keyword evidence="3" id="KW-1185">Reference proteome</keyword>
<dbReference type="InterPro" id="IPR036866">
    <property type="entry name" value="RibonucZ/Hydroxyglut_hydro"/>
</dbReference>
<dbReference type="EMBL" id="VUOB01000041">
    <property type="protein sequence ID" value="KAA2258737.1"/>
    <property type="molecule type" value="Genomic_DNA"/>
</dbReference>